<protein>
    <recommendedName>
        <fullName evidence="4">PH domain-containing protein</fullName>
    </recommendedName>
</protein>
<dbReference type="OrthoDB" id="8684941at2"/>
<keyword evidence="1" id="KW-0812">Transmembrane</keyword>
<evidence type="ECO:0000313" key="2">
    <source>
        <dbReference type="EMBL" id="SDS76952.1"/>
    </source>
</evidence>
<dbReference type="RefSeq" id="WP_092287394.1">
    <property type="nucleotide sequence ID" value="NZ_LT629763.1"/>
</dbReference>
<reference evidence="3" key="1">
    <citation type="submission" date="2016-10" db="EMBL/GenBank/DDBJ databases">
        <authorList>
            <person name="Varghese N."/>
            <person name="Submissions S."/>
        </authorList>
    </citation>
    <scope>NUCLEOTIDE SEQUENCE [LARGE SCALE GENOMIC DNA]</scope>
    <source>
        <strain evidence="3">JCM 14963</strain>
    </source>
</reference>
<dbReference type="EMBL" id="LT629763">
    <property type="protein sequence ID" value="SDS76952.1"/>
    <property type="molecule type" value="Genomic_DNA"/>
</dbReference>
<sequence length="161" mass="18222">MDTLNIPISKFKFSLAVIGSLGGIITILTVDHEANDSFAGWSILLLCVVLLLGSLYRMLQAGPELVLDDTGLTYRHLKVGTISWRDIIFAKPFEFQGMRFVFIWVRNPEDYLKGLSPLRRWLMGARKSQEPKPFRISVNGLKISTKQLVEEILKRATATQI</sequence>
<evidence type="ECO:0000256" key="1">
    <source>
        <dbReference type="SAM" id="Phobius"/>
    </source>
</evidence>
<evidence type="ECO:0008006" key="4">
    <source>
        <dbReference type="Google" id="ProtNLM"/>
    </source>
</evidence>
<dbReference type="NCBIfam" id="NF041635">
    <property type="entry name" value="STM3941_fam"/>
    <property type="match status" value="1"/>
</dbReference>
<gene>
    <name evidence="2" type="ORF">SAMN05216271_2687</name>
</gene>
<dbReference type="InterPro" id="IPR048136">
    <property type="entry name" value="STM3941-like"/>
</dbReference>
<evidence type="ECO:0000313" key="3">
    <source>
        <dbReference type="Proteomes" id="UP000243413"/>
    </source>
</evidence>
<dbReference type="Proteomes" id="UP000243413">
    <property type="component" value="Chromosome I"/>
</dbReference>
<organism evidence="2 3">
    <name type="scientific">Halopseudomonas sabulinigri</name>
    <dbReference type="NCBI Taxonomy" id="472181"/>
    <lineage>
        <taxon>Bacteria</taxon>
        <taxon>Pseudomonadati</taxon>
        <taxon>Pseudomonadota</taxon>
        <taxon>Gammaproteobacteria</taxon>
        <taxon>Pseudomonadales</taxon>
        <taxon>Pseudomonadaceae</taxon>
        <taxon>Halopseudomonas</taxon>
    </lineage>
</organism>
<name>A0A1H1UWP7_9GAMM</name>
<feature type="transmembrane region" description="Helical" evidence="1">
    <location>
        <begin position="12"/>
        <end position="32"/>
    </location>
</feature>
<dbReference type="AlphaFoldDB" id="A0A1H1UWP7"/>
<accession>A0A1H1UWP7</accession>
<keyword evidence="1" id="KW-1133">Transmembrane helix</keyword>
<feature type="transmembrane region" description="Helical" evidence="1">
    <location>
        <begin position="38"/>
        <end position="56"/>
    </location>
</feature>
<proteinExistence type="predicted"/>
<keyword evidence="1" id="KW-0472">Membrane</keyword>